<reference evidence="2 3" key="1">
    <citation type="submission" date="2014-07" db="EMBL/GenBank/DDBJ databases">
        <title>Draft genome of Clostridium sulfidigenes 113A isolated from sediments associated with methane hydrate from Krishna Godavari basin.</title>
        <authorList>
            <person name="Honkalas V.S."/>
            <person name="Dabir A.P."/>
            <person name="Arora P."/>
            <person name="Dhakephalkar P.K."/>
        </authorList>
    </citation>
    <scope>NUCLEOTIDE SEQUENCE [LARGE SCALE GENOMIC DNA]</scope>
    <source>
        <strain evidence="2 3">113A</strain>
    </source>
</reference>
<comment type="caution">
    <text evidence="2">The sequence shown here is derived from an EMBL/GenBank/DDBJ whole genome shotgun (WGS) entry which is preliminary data.</text>
</comment>
<dbReference type="InterPro" id="IPR047525">
    <property type="entry name" value="TfoX-like"/>
</dbReference>
<evidence type="ECO:0000259" key="1">
    <source>
        <dbReference type="Pfam" id="PF04994"/>
    </source>
</evidence>
<dbReference type="Pfam" id="PF04994">
    <property type="entry name" value="TfoX_C"/>
    <property type="match status" value="1"/>
</dbReference>
<protein>
    <submittedName>
        <fullName evidence="2">Competence protein TfoX</fullName>
    </submittedName>
</protein>
<dbReference type="Proteomes" id="UP000028542">
    <property type="component" value="Unassembled WGS sequence"/>
</dbReference>
<dbReference type="InterPro" id="IPR007077">
    <property type="entry name" value="TfoX_C"/>
</dbReference>
<sequence>MSKLSDLPNIGKKLEEQLNEVGIETIEQLKEVGSKQAWLNIRAIDSSACINRLCALEGAIRGIRWHSLSEEVKRDLKAFYNTVTI</sequence>
<proteinExistence type="predicted"/>
<dbReference type="PANTHER" id="PTHR36121:SF1">
    <property type="entry name" value="PROTEIN SXY"/>
    <property type="match status" value="1"/>
</dbReference>
<accession>A0A084JDQ6</accession>
<organism evidence="2 3">
    <name type="scientific">Clostridium sulfidigenes</name>
    <dbReference type="NCBI Taxonomy" id="318464"/>
    <lineage>
        <taxon>Bacteria</taxon>
        <taxon>Bacillati</taxon>
        <taxon>Bacillota</taxon>
        <taxon>Clostridia</taxon>
        <taxon>Eubacteriales</taxon>
        <taxon>Clostridiaceae</taxon>
        <taxon>Clostridium</taxon>
    </lineage>
</organism>
<keyword evidence="3" id="KW-1185">Reference proteome</keyword>
<dbReference type="SUPFAM" id="SSF56672">
    <property type="entry name" value="DNA/RNA polymerases"/>
    <property type="match status" value="1"/>
</dbReference>
<dbReference type="AlphaFoldDB" id="A0A084JDQ6"/>
<dbReference type="RefSeq" id="WP_035131840.1">
    <property type="nucleotide sequence ID" value="NZ_JPMD01000015.1"/>
</dbReference>
<dbReference type="STRING" id="318464.IO99_07585"/>
<feature type="domain" description="TfoX C-terminal" evidence="1">
    <location>
        <begin position="2"/>
        <end position="79"/>
    </location>
</feature>
<dbReference type="Gene3D" id="1.10.150.20">
    <property type="entry name" value="5' to 3' exonuclease, C-terminal subdomain"/>
    <property type="match status" value="1"/>
</dbReference>
<name>A0A084JDQ6_9CLOT</name>
<dbReference type="InterPro" id="IPR043502">
    <property type="entry name" value="DNA/RNA_pol_sf"/>
</dbReference>
<dbReference type="eggNOG" id="COG3743">
    <property type="taxonomic scope" value="Bacteria"/>
</dbReference>
<dbReference type="EMBL" id="JPMD01000015">
    <property type="protein sequence ID" value="KEZ87090.1"/>
    <property type="molecule type" value="Genomic_DNA"/>
</dbReference>
<dbReference type="PANTHER" id="PTHR36121">
    <property type="entry name" value="PROTEIN SXY"/>
    <property type="match status" value="1"/>
</dbReference>
<evidence type="ECO:0000313" key="3">
    <source>
        <dbReference type="Proteomes" id="UP000028542"/>
    </source>
</evidence>
<evidence type="ECO:0000313" key="2">
    <source>
        <dbReference type="EMBL" id="KEZ87090.1"/>
    </source>
</evidence>
<gene>
    <name evidence="2" type="ORF">IO99_07585</name>
</gene>